<keyword evidence="3" id="KW-0336">GPI-anchor</keyword>
<evidence type="ECO:0000256" key="2">
    <source>
        <dbReference type="ARBA" id="ARBA00005507"/>
    </source>
</evidence>
<dbReference type="PANTHER" id="PTHR31673:SF30">
    <property type="entry name" value="COBRA-LIKE PROTEIN 6"/>
    <property type="match status" value="1"/>
</dbReference>
<comment type="subcellular location">
    <subcellularLocation>
        <location evidence="1">Cell membrane</location>
        <topology evidence="1">Lipid-anchor</topology>
        <topology evidence="1">GPI-anchor</topology>
    </subcellularLocation>
</comment>
<dbReference type="Gramene" id="Kaladp0047s0148.1.v1.1">
    <property type="protein sequence ID" value="Kaladp0047s0148.1.v1.1"/>
    <property type="gene ID" value="Kaladp0047s0148.v1.1"/>
</dbReference>
<dbReference type="InterPro" id="IPR006918">
    <property type="entry name" value="COBRA_pln"/>
</dbReference>
<keyword evidence="6" id="KW-0449">Lipoprotein</keyword>
<evidence type="ECO:0000256" key="4">
    <source>
        <dbReference type="ARBA" id="ARBA00022729"/>
    </source>
</evidence>
<proteinExistence type="inferred from homology"/>
<organism evidence="9 10">
    <name type="scientific">Kalanchoe fedtschenkoi</name>
    <name type="common">Lavender scallops</name>
    <name type="synonym">South American air plant</name>
    <dbReference type="NCBI Taxonomy" id="63787"/>
    <lineage>
        <taxon>Eukaryota</taxon>
        <taxon>Viridiplantae</taxon>
        <taxon>Streptophyta</taxon>
        <taxon>Embryophyta</taxon>
        <taxon>Tracheophyta</taxon>
        <taxon>Spermatophyta</taxon>
        <taxon>Magnoliopsida</taxon>
        <taxon>eudicotyledons</taxon>
        <taxon>Gunneridae</taxon>
        <taxon>Pentapetalae</taxon>
        <taxon>Saxifragales</taxon>
        <taxon>Crassulaceae</taxon>
        <taxon>Kalanchoe</taxon>
    </lineage>
</organism>
<protein>
    <recommendedName>
        <fullName evidence="8">COBRA C-terminal domain-containing protein</fullName>
    </recommendedName>
</protein>
<dbReference type="EnsemblPlants" id="Kaladp0047s0148.1.v1.1">
    <property type="protein sequence ID" value="Kaladp0047s0148.1.v1.1"/>
    <property type="gene ID" value="Kaladp0047s0148.v1.1"/>
</dbReference>
<dbReference type="Proteomes" id="UP000594263">
    <property type="component" value="Unplaced"/>
</dbReference>
<dbReference type="AlphaFoldDB" id="A0A7N0TXL0"/>
<keyword evidence="5" id="KW-0325">Glycoprotein</keyword>
<dbReference type="Pfam" id="PF25079">
    <property type="entry name" value="COB_C"/>
    <property type="match status" value="1"/>
</dbReference>
<dbReference type="PANTHER" id="PTHR31673">
    <property type="entry name" value="PROTEIN COBRA"/>
    <property type="match status" value="1"/>
</dbReference>
<evidence type="ECO:0000256" key="3">
    <source>
        <dbReference type="ARBA" id="ARBA00022622"/>
    </source>
</evidence>
<dbReference type="GO" id="GO:0052324">
    <property type="term" value="P:plant-type cell wall cellulose biosynthetic process"/>
    <property type="evidence" value="ECO:0007669"/>
    <property type="project" value="TreeGrafter"/>
</dbReference>
<keyword evidence="10" id="KW-1185">Reference proteome</keyword>
<name>A0A7N0TXL0_KALFE</name>
<keyword evidence="4" id="KW-0732">Signal</keyword>
<dbReference type="GO" id="GO:0005886">
    <property type="term" value="C:plasma membrane"/>
    <property type="evidence" value="ECO:0007669"/>
    <property type="project" value="UniProtKB-SubCell"/>
</dbReference>
<feature type="region of interest" description="Disordered" evidence="7">
    <location>
        <begin position="1"/>
        <end position="62"/>
    </location>
</feature>
<evidence type="ECO:0000313" key="10">
    <source>
        <dbReference type="Proteomes" id="UP000594263"/>
    </source>
</evidence>
<evidence type="ECO:0000256" key="5">
    <source>
        <dbReference type="ARBA" id="ARBA00023180"/>
    </source>
</evidence>
<evidence type="ECO:0000256" key="1">
    <source>
        <dbReference type="ARBA" id="ARBA00004609"/>
    </source>
</evidence>
<dbReference type="GO" id="GO:0010215">
    <property type="term" value="P:cellulose microfibril organization"/>
    <property type="evidence" value="ECO:0007669"/>
    <property type="project" value="InterPro"/>
</dbReference>
<evidence type="ECO:0000256" key="6">
    <source>
        <dbReference type="ARBA" id="ARBA00023288"/>
    </source>
</evidence>
<evidence type="ECO:0000256" key="7">
    <source>
        <dbReference type="SAM" id="MobiDB-lite"/>
    </source>
</evidence>
<reference evidence="9" key="1">
    <citation type="submission" date="2021-01" db="UniProtKB">
        <authorList>
            <consortium name="EnsemblPlants"/>
        </authorList>
    </citation>
    <scope>IDENTIFICATION</scope>
</reference>
<feature type="compositionally biased region" description="Basic and acidic residues" evidence="7">
    <location>
        <begin position="22"/>
        <end position="33"/>
    </location>
</feature>
<dbReference type="GO" id="GO:0098552">
    <property type="term" value="C:side of membrane"/>
    <property type="evidence" value="ECO:0007669"/>
    <property type="project" value="UniProtKB-KW"/>
</dbReference>
<keyword evidence="3" id="KW-0472">Membrane</keyword>
<feature type="compositionally biased region" description="Basic residues" evidence="7">
    <location>
        <begin position="34"/>
        <end position="46"/>
    </location>
</feature>
<dbReference type="Pfam" id="PF04833">
    <property type="entry name" value="COBRA"/>
    <property type="match status" value="1"/>
</dbReference>
<accession>A0A7N0TXL0</accession>
<comment type="similarity">
    <text evidence="2">Belongs to the COBRA family.</text>
</comment>
<sequence>MDSKRSALSPRRGSGLEAAMDLARRRGDMEHGRRCGHPKRKRRALRHGPPSPLLPQAAFGRGPPARSQVANCCRGGVLSTFAQDNTSYLASFQMAVGGLGTYNASNYTMPMEFDVGVPGYTCGPPVEVAPSRFPLFGGRRITEAVGTWNVTCTYSQFRASPSPSCCVSLSSFYNDEVVRCPKCSCGCPGTMGYQCVDPEKEDPVIKLPADGGGQPLVRCSRHMCPIRVHWHVKLSYREYWRVKITIENLNFAKNYSDWNLVVVHPNLRSLAQVFSFEYRPLIQYPEFNDTGMFYGLKYYNDMLLQSGANGSVQTEMLLHKDPGIFSFADGWAFPRKISFNGVDCVMPSPDEFPELPRRAVGSSAAAAVGPKVRISYWVWSLLLATAALLLY</sequence>
<feature type="domain" description="COBRA C-terminal" evidence="8">
    <location>
        <begin position="164"/>
        <end position="353"/>
    </location>
</feature>
<dbReference type="InterPro" id="IPR056900">
    <property type="entry name" value="COB_C"/>
</dbReference>
<dbReference type="OMA" id="SPANCIK"/>
<evidence type="ECO:0000259" key="8">
    <source>
        <dbReference type="Pfam" id="PF25079"/>
    </source>
</evidence>
<evidence type="ECO:0000313" key="9">
    <source>
        <dbReference type="EnsemblPlants" id="Kaladp0047s0148.1.v1.1"/>
    </source>
</evidence>